<name>A0A0D2EB06_CLAB1</name>
<feature type="compositionally biased region" description="Basic and acidic residues" evidence="3">
    <location>
        <begin position="186"/>
        <end position="195"/>
    </location>
</feature>
<dbReference type="PROSITE" id="PS51015">
    <property type="entry name" value="YDG"/>
    <property type="match status" value="1"/>
</dbReference>
<accession>A0A0D2EB06</accession>
<feature type="compositionally biased region" description="Basic and acidic residues" evidence="3">
    <location>
        <begin position="8"/>
        <end position="17"/>
    </location>
</feature>
<evidence type="ECO:0000259" key="4">
    <source>
        <dbReference type="PROSITE" id="PS51015"/>
    </source>
</evidence>
<proteinExistence type="predicted"/>
<dbReference type="GO" id="GO:0016567">
    <property type="term" value="P:protein ubiquitination"/>
    <property type="evidence" value="ECO:0007669"/>
    <property type="project" value="TreeGrafter"/>
</dbReference>
<dbReference type="InterPro" id="IPR015947">
    <property type="entry name" value="PUA-like_sf"/>
</dbReference>
<dbReference type="GeneID" id="27704890"/>
<dbReference type="AlphaFoldDB" id="A0A0D2EB06"/>
<dbReference type="SUPFAM" id="SSF88697">
    <property type="entry name" value="PUA domain-like"/>
    <property type="match status" value="1"/>
</dbReference>
<feature type="region of interest" description="Disordered" evidence="3">
    <location>
        <begin position="1"/>
        <end position="22"/>
    </location>
</feature>
<feature type="region of interest" description="Disordered" evidence="3">
    <location>
        <begin position="39"/>
        <end position="82"/>
    </location>
</feature>
<dbReference type="HOGENOM" id="CLU_030882_0_0_1"/>
<organism evidence="5 6">
    <name type="scientific">Cladophialophora bantiana (strain ATCC 10958 / CBS 173.52 / CDC B-1940 / NIH 8579)</name>
    <name type="common">Xylohypha bantiana</name>
    <dbReference type="NCBI Taxonomy" id="1442370"/>
    <lineage>
        <taxon>Eukaryota</taxon>
        <taxon>Fungi</taxon>
        <taxon>Dikarya</taxon>
        <taxon>Ascomycota</taxon>
        <taxon>Pezizomycotina</taxon>
        <taxon>Eurotiomycetes</taxon>
        <taxon>Chaetothyriomycetidae</taxon>
        <taxon>Chaetothyriales</taxon>
        <taxon>Herpotrichiellaceae</taxon>
        <taxon>Cladophialophora</taxon>
    </lineage>
</organism>
<dbReference type="Pfam" id="PF02182">
    <property type="entry name" value="SAD_SRA"/>
    <property type="match status" value="1"/>
</dbReference>
<comment type="subcellular location">
    <subcellularLocation>
        <location evidence="2">Nucleus</location>
    </subcellularLocation>
</comment>
<feature type="compositionally biased region" description="Basic and acidic residues" evidence="3">
    <location>
        <begin position="580"/>
        <end position="592"/>
    </location>
</feature>
<evidence type="ECO:0000256" key="1">
    <source>
        <dbReference type="ARBA" id="ARBA00023242"/>
    </source>
</evidence>
<feature type="region of interest" description="Disordered" evidence="3">
    <location>
        <begin position="114"/>
        <end position="220"/>
    </location>
</feature>
<dbReference type="SMART" id="SM00466">
    <property type="entry name" value="SRA"/>
    <property type="match status" value="1"/>
</dbReference>
<evidence type="ECO:0000313" key="5">
    <source>
        <dbReference type="EMBL" id="KIW87326.1"/>
    </source>
</evidence>
<protein>
    <recommendedName>
        <fullName evidence="4">YDG domain-containing protein</fullName>
    </recommendedName>
</protein>
<feature type="compositionally biased region" description="Basic and acidic residues" evidence="3">
    <location>
        <begin position="48"/>
        <end position="73"/>
    </location>
</feature>
<dbReference type="GO" id="GO:0005634">
    <property type="term" value="C:nucleus"/>
    <property type="evidence" value="ECO:0007669"/>
    <property type="project" value="UniProtKB-SubCell"/>
</dbReference>
<reference evidence="5" key="1">
    <citation type="submission" date="2015-01" db="EMBL/GenBank/DDBJ databases">
        <title>The Genome Sequence of Cladophialophora bantiana CBS 173.52.</title>
        <authorList>
            <consortium name="The Broad Institute Genomics Platform"/>
            <person name="Cuomo C."/>
            <person name="de Hoog S."/>
            <person name="Gorbushina A."/>
            <person name="Stielow B."/>
            <person name="Teixiera M."/>
            <person name="Abouelleil A."/>
            <person name="Chapman S.B."/>
            <person name="Priest M."/>
            <person name="Young S.K."/>
            <person name="Wortman J."/>
            <person name="Nusbaum C."/>
            <person name="Birren B."/>
        </authorList>
    </citation>
    <scope>NUCLEOTIDE SEQUENCE [LARGE SCALE GENOMIC DNA]</scope>
    <source>
        <strain evidence="5">CBS 173.52</strain>
    </source>
</reference>
<dbReference type="Gene3D" id="2.30.280.10">
    <property type="entry name" value="SRA-YDG"/>
    <property type="match status" value="1"/>
</dbReference>
<evidence type="ECO:0000313" key="6">
    <source>
        <dbReference type="Proteomes" id="UP000053789"/>
    </source>
</evidence>
<evidence type="ECO:0000256" key="2">
    <source>
        <dbReference type="PROSITE-ProRule" id="PRU00358"/>
    </source>
</evidence>
<sequence length="601" mass="69520">MRFPSQSPDRHQPRDKQITAVPCVGWVANGPRSYGLYSQQRLSSCGETQRHSEQRGTREDRQPVSQQRRENPLRSEQTNNTIRGVSTEFALEYHNPMQFLAEGFARRRRELLSEVTRQESRSGNSRRQEAECIDRDRFDTRGGRRFDRSKSLRASPGPRITQEEPTELDRDMPQDPNESSGPTPATDEHLHPTIKRERHGSRQRNSPPTCPSPSASDRAGGVHPVCVCPIGFDCPNKRDDQVDCRTLVLEFKEWQWTQLQLCTEKLPPNHPIEEEPFITLHEVVPIVRLLDQVHTRMRMSMGIRHIFAKIQEWIRLMSNHSMTQEILNESRVLGHLKKFLSDDNAVVRRTRAVPEYIIEDLTYLCQKWEFGDLGVLARRGLRLHGLNGLLFPDPDWPWKRSADFFGHGHLMNGQTWCFRAEMMRDGAHAPSIAGIYGTRKEGARSVVMGLHDERKERYYADVDQGNTIYYYGTALSRLPDDIEPTNIKDLVTHRVERITKNSKGQGPTNATMSLFTSYRTGRPVRVFRSFRLAEIVPHRPITGFRYDGLYIVTAPELVKIERQIYRFKMERMTTGQGPLRHSETPLRPENRPSRKRKRDGS</sequence>
<dbReference type="VEuPathDB" id="FungiDB:Z519_11962"/>
<dbReference type="OrthoDB" id="2270193at2759"/>
<dbReference type="GO" id="GO:0044027">
    <property type="term" value="P:negative regulation of gene expression via chromosomal CpG island methylation"/>
    <property type="evidence" value="ECO:0007669"/>
    <property type="project" value="TreeGrafter"/>
</dbReference>
<dbReference type="InterPro" id="IPR003105">
    <property type="entry name" value="SRA_YDG"/>
</dbReference>
<feature type="domain" description="YDG" evidence="4">
    <location>
        <begin position="405"/>
        <end position="571"/>
    </location>
</feature>
<dbReference type="RefSeq" id="XP_016613995.1">
    <property type="nucleotide sequence ID" value="XM_016769670.1"/>
</dbReference>
<dbReference type="PANTHER" id="PTHR14140">
    <property type="entry name" value="E3 UBIQUITIN-PROTEIN LIGASE UHRF-RELATED"/>
    <property type="match status" value="1"/>
</dbReference>
<keyword evidence="6" id="KW-1185">Reference proteome</keyword>
<keyword evidence="1 2" id="KW-0539">Nucleus</keyword>
<dbReference type="PANTHER" id="PTHR14140:SF27">
    <property type="entry name" value="OS04G0289800 PROTEIN"/>
    <property type="match status" value="1"/>
</dbReference>
<gene>
    <name evidence="5" type="ORF">Z519_11962</name>
</gene>
<evidence type="ECO:0000256" key="3">
    <source>
        <dbReference type="SAM" id="MobiDB-lite"/>
    </source>
</evidence>
<feature type="region of interest" description="Disordered" evidence="3">
    <location>
        <begin position="571"/>
        <end position="601"/>
    </location>
</feature>
<feature type="compositionally biased region" description="Basic and acidic residues" evidence="3">
    <location>
        <begin position="114"/>
        <end position="150"/>
    </location>
</feature>
<dbReference type="InterPro" id="IPR036987">
    <property type="entry name" value="SRA-YDG_sf"/>
</dbReference>
<dbReference type="EMBL" id="KN847004">
    <property type="protein sequence ID" value="KIW87326.1"/>
    <property type="molecule type" value="Genomic_DNA"/>
</dbReference>
<feature type="compositionally biased region" description="Polar residues" evidence="3">
    <location>
        <begin position="203"/>
        <end position="215"/>
    </location>
</feature>
<dbReference type="GO" id="GO:0061630">
    <property type="term" value="F:ubiquitin protein ligase activity"/>
    <property type="evidence" value="ECO:0007669"/>
    <property type="project" value="TreeGrafter"/>
</dbReference>
<dbReference type="InterPro" id="IPR045134">
    <property type="entry name" value="UHRF1/2-like"/>
</dbReference>
<dbReference type="Proteomes" id="UP000053789">
    <property type="component" value="Unassembled WGS sequence"/>
</dbReference>